<feature type="compositionally biased region" description="Basic residues" evidence="1">
    <location>
        <begin position="248"/>
        <end position="258"/>
    </location>
</feature>
<organism evidence="2 3">
    <name type="scientific">Flavonifractor plautii</name>
    <name type="common">Fusobacterium plautii</name>
    <dbReference type="NCBI Taxonomy" id="292800"/>
    <lineage>
        <taxon>Bacteria</taxon>
        <taxon>Bacillati</taxon>
        <taxon>Bacillota</taxon>
        <taxon>Clostridia</taxon>
        <taxon>Eubacteriales</taxon>
        <taxon>Oscillospiraceae</taxon>
        <taxon>Flavonifractor</taxon>
    </lineage>
</organism>
<feature type="region of interest" description="Disordered" evidence="1">
    <location>
        <begin position="248"/>
        <end position="292"/>
    </location>
</feature>
<dbReference type="EMBL" id="CYZT01000335">
    <property type="protein sequence ID" value="CUP37761.1"/>
    <property type="molecule type" value="Genomic_DNA"/>
</dbReference>
<gene>
    <name evidence="2" type="ORF">ERS852411_03061</name>
</gene>
<evidence type="ECO:0000313" key="2">
    <source>
        <dbReference type="EMBL" id="CUP37761.1"/>
    </source>
</evidence>
<dbReference type="Proteomes" id="UP000095746">
    <property type="component" value="Unassembled WGS sequence"/>
</dbReference>
<reference evidence="2 3" key="1">
    <citation type="submission" date="2015-09" db="EMBL/GenBank/DDBJ databases">
        <authorList>
            <consortium name="Pathogen Informatics"/>
        </authorList>
    </citation>
    <scope>NUCLEOTIDE SEQUENCE [LARGE SCALE GENOMIC DNA]</scope>
    <source>
        <strain evidence="2 3">2789STDY5608854</strain>
    </source>
</reference>
<sequence>MLLVHPQHDSGQVGLGPAQGAHQLGLPGDAPAIDQQAAQAAAGPVGAHIHVPHQAGEGTLVVGGDGVLRHPLLHGPPQAGGRLPLEQAVVHVDYVMAPGAVEADAGALGHRELGLVAVAVYLLRPQDGGDVDLRPAQAAQGVLHPDALGLQLLGVVHVPELAASALGVVQAPGEDTGGGGVDHLLHPAPEGAAAHMGKAHVAGLSPDAALDKDHHPVQPGHPGAVAGVAVDHQAAELPLPGLAVIHPHSRPSWRHRSAPQRAGCSWRAGRRPGARTHTPPPCSKSCPPAPRR</sequence>
<feature type="compositionally biased region" description="Pro residues" evidence="1">
    <location>
        <begin position="278"/>
        <end position="292"/>
    </location>
</feature>
<evidence type="ECO:0000256" key="1">
    <source>
        <dbReference type="SAM" id="MobiDB-lite"/>
    </source>
</evidence>
<feature type="region of interest" description="Disordered" evidence="1">
    <location>
        <begin position="1"/>
        <end position="21"/>
    </location>
</feature>
<dbReference type="AlphaFoldDB" id="A0A174MRJ5"/>
<name>A0A174MRJ5_FLAPL</name>
<proteinExistence type="predicted"/>
<evidence type="ECO:0000313" key="3">
    <source>
        <dbReference type="Proteomes" id="UP000095746"/>
    </source>
</evidence>
<accession>A0A174MRJ5</accession>
<protein>
    <submittedName>
        <fullName evidence="2">Uncharacterized protein</fullName>
    </submittedName>
</protein>